<dbReference type="Gene3D" id="3.90.1150.10">
    <property type="entry name" value="Aspartate Aminotransferase, domain 1"/>
    <property type="match status" value="1"/>
</dbReference>
<dbReference type="SUPFAM" id="SSF53383">
    <property type="entry name" value="PLP-dependent transferases"/>
    <property type="match status" value="1"/>
</dbReference>
<keyword evidence="5" id="KW-0732">Signal</keyword>
<dbReference type="Pfam" id="PF00155">
    <property type="entry name" value="Aminotran_1_2"/>
    <property type="match status" value="1"/>
</dbReference>
<dbReference type="PANTHER" id="PTHR43643:SF3">
    <property type="entry name" value="HISTIDINOL-PHOSPHATE AMINOTRANSFERASE"/>
    <property type="match status" value="1"/>
</dbReference>
<dbReference type="OrthoDB" id="9813612at2"/>
<comment type="caution">
    <text evidence="7">The sequence shown here is derived from an EMBL/GenBank/DDBJ whole genome shotgun (WGS) entry which is preliminary data.</text>
</comment>
<gene>
    <name evidence="7" type="ORF">GRAN_1566</name>
</gene>
<dbReference type="InterPro" id="IPR015421">
    <property type="entry name" value="PyrdxlP-dep_Trfase_major"/>
</dbReference>
<reference evidence="7 8" key="1">
    <citation type="submission" date="2018-11" db="EMBL/GenBank/DDBJ databases">
        <authorList>
            <person name="Mardanov A.V."/>
            <person name="Ravin N.V."/>
            <person name="Dedysh S.N."/>
        </authorList>
    </citation>
    <scope>NUCLEOTIDE SEQUENCE [LARGE SCALE GENOMIC DNA]</scope>
    <source>
        <strain evidence="7 8">AF10</strain>
    </source>
</reference>
<dbReference type="RefSeq" id="WP_128912280.1">
    <property type="nucleotide sequence ID" value="NZ_RDSM01000001.1"/>
</dbReference>
<dbReference type="InterPro" id="IPR015422">
    <property type="entry name" value="PyrdxlP-dep_Trfase_small"/>
</dbReference>
<accession>A0A4Q0T938</accession>
<keyword evidence="3 7" id="KW-0808">Transferase</keyword>
<dbReference type="InterPro" id="IPR015424">
    <property type="entry name" value="PyrdxlP-dep_Trfase"/>
</dbReference>
<organism evidence="7 8">
    <name type="scientific">Granulicella sibirica</name>
    <dbReference type="NCBI Taxonomy" id="2479048"/>
    <lineage>
        <taxon>Bacteria</taxon>
        <taxon>Pseudomonadati</taxon>
        <taxon>Acidobacteriota</taxon>
        <taxon>Terriglobia</taxon>
        <taxon>Terriglobales</taxon>
        <taxon>Acidobacteriaceae</taxon>
        <taxon>Granulicella</taxon>
    </lineage>
</organism>
<reference evidence="8" key="2">
    <citation type="submission" date="2019-02" db="EMBL/GenBank/DDBJ databases">
        <title>Granulicella sibirica sp. nov., a psychrotolerant acidobacterium isolated from an organic soil layer in forested tundra, West Siberia.</title>
        <authorList>
            <person name="Oshkin I.Y."/>
            <person name="Kulichevskaya I.S."/>
            <person name="Rijpstra W.I.C."/>
            <person name="Sinninghe Damste J.S."/>
            <person name="Rakitin A.L."/>
            <person name="Ravin N.V."/>
            <person name="Dedysh S.N."/>
        </authorList>
    </citation>
    <scope>NUCLEOTIDE SEQUENCE [LARGE SCALE GENOMIC DNA]</scope>
    <source>
        <strain evidence="8">AF10</strain>
    </source>
</reference>
<protein>
    <submittedName>
        <fullName evidence="7">Periplasmic aromatic amino acid aminotransferase beta</fullName>
    </submittedName>
</protein>
<name>A0A4Q0T938_9BACT</name>
<dbReference type="Proteomes" id="UP000289437">
    <property type="component" value="Unassembled WGS sequence"/>
</dbReference>
<dbReference type="PANTHER" id="PTHR43643">
    <property type="entry name" value="HISTIDINOL-PHOSPHATE AMINOTRANSFERASE 2"/>
    <property type="match status" value="1"/>
</dbReference>
<comment type="similarity">
    <text evidence="1">Belongs to the class-II pyridoxal-phosphate-dependent aminotransferase family. Histidinol-phosphate aminotransferase subfamily.</text>
</comment>
<evidence type="ECO:0000256" key="5">
    <source>
        <dbReference type="SAM" id="SignalP"/>
    </source>
</evidence>
<keyword evidence="2 7" id="KW-0032">Aminotransferase</keyword>
<keyword evidence="8" id="KW-1185">Reference proteome</keyword>
<evidence type="ECO:0000256" key="1">
    <source>
        <dbReference type="ARBA" id="ARBA00007970"/>
    </source>
</evidence>
<evidence type="ECO:0000256" key="2">
    <source>
        <dbReference type="ARBA" id="ARBA00022576"/>
    </source>
</evidence>
<dbReference type="NCBIfam" id="NF006580">
    <property type="entry name" value="PRK09105.1"/>
    <property type="match status" value="1"/>
</dbReference>
<evidence type="ECO:0000259" key="6">
    <source>
        <dbReference type="Pfam" id="PF00155"/>
    </source>
</evidence>
<dbReference type="AlphaFoldDB" id="A0A4Q0T938"/>
<evidence type="ECO:0000313" key="8">
    <source>
        <dbReference type="Proteomes" id="UP000289437"/>
    </source>
</evidence>
<dbReference type="InterPro" id="IPR006311">
    <property type="entry name" value="TAT_signal"/>
</dbReference>
<dbReference type="GO" id="GO:0008483">
    <property type="term" value="F:transaminase activity"/>
    <property type="evidence" value="ECO:0007669"/>
    <property type="project" value="UniProtKB-KW"/>
</dbReference>
<feature type="chain" id="PRO_5020330022" evidence="5">
    <location>
        <begin position="37"/>
        <end position="407"/>
    </location>
</feature>
<keyword evidence="4" id="KW-0663">Pyridoxal phosphate</keyword>
<dbReference type="GO" id="GO:0030170">
    <property type="term" value="F:pyridoxal phosphate binding"/>
    <property type="evidence" value="ECO:0007669"/>
    <property type="project" value="InterPro"/>
</dbReference>
<evidence type="ECO:0000313" key="7">
    <source>
        <dbReference type="EMBL" id="RXH58256.1"/>
    </source>
</evidence>
<dbReference type="CDD" id="cd00609">
    <property type="entry name" value="AAT_like"/>
    <property type="match status" value="1"/>
</dbReference>
<evidence type="ECO:0000256" key="3">
    <source>
        <dbReference type="ARBA" id="ARBA00022679"/>
    </source>
</evidence>
<dbReference type="PROSITE" id="PS51318">
    <property type="entry name" value="TAT"/>
    <property type="match status" value="1"/>
</dbReference>
<dbReference type="InterPro" id="IPR004839">
    <property type="entry name" value="Aminotransferase_I/II_large"/>
</dbReference>
<dbReference type="EMBL" id="RDSM01000001">
    <property type="protein sequence ID" value="RXH58256.1"/>
    <property type="molecule type" value="Genomic_DNA"/>
</dbReference>
<proteinExistence type="inferred from homology"/>
<feature type="domain" description="Aminotransferase class I/classII large" evidence="6">
    <location>
        <begin position="107"/>
        <end position="376"/>
    </location>
</feature>
<dbReference type="Gene3D" id="3.40.640.10">
    <property type="entry name" value="Type I PLP-dependent aspartate aminotransferase-like (Major domain)"/>
    <property type="match status" value="1"/>
</dbReference>
<dbReference type="InterPro" id="IPR050106">
    <property type="entry name" value="HistidinolP_aminotransfase"/>
</dbReference>
<feature type="signal peptide" evidence="5">
    <location>
        <begin position="1"/>
        <end position="36"/>
    </location>
</feature>
<sequence length="407" mass="43593">MNSQKITSPVSRRSFMRMASVAASMPIMTEAHFAWAAQQAAAKATDAAPARRTRPAMPPGAVLINANENPLGPCKAACDIIAAIAPKGGRYDIDGETGKLTKTFAEQNGLKENYIAVYAGSSEPLHYSVLAFTSPTRGFVTGDPSYEAGMRAAQVAKAKISKVPLTDTHAHDVKAMVAADPNAGIIYICNPNNPTGTLTTKEDIAWALEHKPAGSILLVDEAYIHLSEAPNVLDMVAADKDLIVLRTFSKVYGMAGIRCGLAVGRPDLLAKLTPYGMNAMPITGSAAANVSLLDTDLVPTRRKIIADTRNDTFAWLTANNYKFIPSHSNCFMIDTGRNGKSVISAMQAKNVYIGRTWPIWPNMVRVSVGTPEEMAKFKVAFKQVMDAPATSAAMRDPFAGVSFPELS</sequence>
<evidence type="ECO:0000256" key="4">
    <source>
        <dbReference type="ARBA" id="ARBA00022898"/>
    </source>
</evidence>